<organism evidence="1 2">
    <name type="scientific">Ancylostoma ceylanicum</name>
    <dbReference type="NCBI Taxonomy" id="53326"/>
    <lineage>
        <taxon>Eukaryota</taxon>
        <taxon>Metazoa</taxon>
        <taxon>Ecdysozoa</taxon>
        <taxon>Nematoda</taxon>
        <taxon>Chromadorea</taxon>
        <taxon>Rhabditida</taxon>
        <taxon>Rhabditina</taxon>
        <taxon>Rhabditomorpha</taxon>
        <taxon>Strongyloidea</taxon>
        <taxon>Ancylostomatidae</taxon>
        <taxon>Ancylostomatinae</taxon>
        <taxon>Ancylostoma</taxon>
    </lineage>
</organism>
<evidence type="ECO:0000313" key="2">
    <source>
        <dbReference type="Proteomes" id="UP000024635"/>
    </source>
</evidence>
<accession>A0A016SRR1</accession>
<evidence type="ECO:0000313" key="1">
    <source>
        <dbReference type="EMBL" id="EYB93260.1"/>
    </source>
</evidence>
<dbReference type="EMBL" id="JARK01001520">
    <property type="protein sequence ID" value="EYB93260.1"/>
    <property type="molecule type" value="Genomic_DNA"/>
</dbReference>
<comment type="caution">
    <text evidence="1">The sequence shown here is derived from an EMBL/GenBank/DDBJ whole genome shotgun (WGS) entry which is preliminary data.</text>
</comment>
<sequence>MAFSRLAGGVVDKLGQGLNAAINLPFSLGQKRPKRFADEKLAETLLNTIKVELPKSPTEADIAFVQLAAQIRNRTLEAVKKEGLQH</sequence>
<dbReference type="AlphaFoldDB" id="A0A016SRR1"/>
<gene>
    <name evidence="1" type="primary">Acey_s0184.g981</name>
    <name evidence="1" type="ORF">Y032_0184g981</name>
</gene>
<name>A0A016SRR1_9BILA</name>
<dbReference type="Proteomes" id="UP000024635">
    <property type="component" value="Unassembled WGS sequence"/>
</dbReference>
<keyword evidence="2" id="KW-1185">Reference proteome</keyword>
<proteinExistence type="predicted"/>
<protein>
    <submittedName>
        <fullName evidence="1">Uncharacterized protein</fullName>
    </submittedName>
</protein>
<reference evidence="2" key="1">
    <citation type="journal article" date="2015" name="Nat. Genet.">
        <title>The genome and transcriptome of the zoonotic hookworm Ancylostoma ceylanicum identify infection-specific gene families.</title>
        <authorList>
            <person name="Schwarz E.M."/>
            <person name="Hu Y."/>
            <person name="Antoshechkin I."/>
            <person name="Miller M.M."/>
            <person name="Sternberg P.W."/>
            <person name="Aroian R.V."/>
        </authorList>
    </citation>
    <scope>NUCLEOTIDE SEQUENCE</scope>
    <source>
        <strain evidence="2">HY135</strain>
    </source>
</reference>